<proteinExistence type="predicted"/>
<organism evidence="1 2">
    <name type="scientific">Nocardia transvalensis</name>
    <dbReference type="NCBI Taxonomy" id="37333"/>
    <lineage>
        <taxon>Bacteria</taxon>
        <taxon>Bacillati</taxon>
        <taxon>Actinomycetota</taxon>
        <taxon>Actinomycetes</taxon>
        <taxon>Mycobacteriales</taxon>
        <taxon>Nocardiaceae</taxon>
        <taxon>Nocardia</taxon>
    </lineage>
</organism>
<evidence type="ECO:0000313" key="1">
    <source>
        <dbReference type="EMBL" id="MBB5914498.1"/>
    </source>
</evidence>
<comment type="caution">
    <text evidence="1">The sequence shown here is derived from an EMBL/GenBank/DDBJ whole genome shotgun (WGS) entry which is preliminary data.</text>
</comment>
<reference evidence="1 2" key="1">
    <citation type="submission" date="2020-08" db="EMBL/GenBank/DDBJ databases">
        <title>Sequencing the genomes of 1000 actinobacteria strains.</title>
        <authorList>
            <person name="Klenk H.-P."/>
        </authorList>
    </citation>
    <scope>NUCLEOTIDE SEQUENCE [LARGE SCALE GENOMIC DNA]</scope>
    <source>
        <strain evidence="1 2">DSM 43582</strain>
    </source>
</reference>
<accession>A0A7W9PF54</accession>
<sequence length="137" mass="15707">MNTVPLSDATTQHIQLELLRRAGFNAFDGHRVAASLERHEDLWLAACMDRLGVTWRHDPERLPSGSLIKLRDLRGNHWNADTLFVLTDNRYQARTVARLAVEERWHPDDITVHTDEEAADALGMGHHTHGLVSLWWD</sequence>
<evidence type="ECO:0000313" key="2">
    <source>
        <dbReference type="Proteomes" id="UP000540412"/>
    </source>
</evidence>
<protein>
    <submittedName>
        <fullName evidence="1">Uncharacterized protein</fullName>
    </submittedName>
</protein>
<dbReference type="EMBL" id="JACHIT010000001">
    <property type="protein sequence ID" value="MBB5914498.1"/>
    <property type="molecule type" value="Genomic_DNA"/>
</dbReference>
<gene>
    <name evidence="1" type="ORF">BJY24_003365</name>
</gene>
<keyword evidence="2" id="KW-1185">Reference proteome</keyword>
<dbReference type="AlphaFoldDB" id="A0A7W9PF54"/>
<dbReference type="RefSeq" id="WP_040750974.1">
    <property type="nucleotide sequence ID" value="NZ_JACHIT010000001.1"/>
</dbReference>
<dbReference type="Proteomes" id="UP000540412">
    <property type="component" value="Unassembled WGS sequence"/>
</dbReference>
<name>A0A7W9PF54_9NOCA</name>